<organism evidence="5 6">
    <name type="scientific">Anaerovibrio slackiae</name>
    <dbReference type="NCBI Taxonomy" id="2652309"/>
    <lineage>
        <taxon>Bacteria</taxon>
        <taxon>Bacillati</taxon>
        <taxon>Bacillota</taxon>
        <taxon>Negativicutes</taxon>
        <taxon>Selenomonadales</taxon>
        <taxon>Selenomonadaceae</taxon>
        <taxon>Anaerovibrio</taxon>
    </lineage>
</organism>
<dbReference type="InterPro" id="IPR012312">
    <property type="entry name" value="Hemerythrin-like"/>
</dbReference>
<keyword evidence="6" id="KW-1185">Reference proteome</keyword>
<comment type="similarity">
    <text evidence="1">Belongs to the hemerythrin family.</text>
</comment>
<dbReference type="GeneID" id="96779371"/>
<evidence type="ECO:0000256" key="1">
    <source>
        <dbReference type="ARBA" id="ARBA00010587"/>
    </source>
</evidence>
<dbReference type="NCBIfam" id="TIGR02481">
    <property type="entry name" value="hemeryth_dom"/>
    <property type="match status" value="1"/>
</dbReference>
<dbReference type="InterPro" id="IPR012827">
    <property type="entry name" value="Hemerythrin_metal-bd"/>
</dbReference>
<evidence type="ECO:0000256" key="3">
    <source>
        <dbReference type="ARBA" id="ARBA00023004"/>
    </source>
</evidence>
<dbReference type="CDD" id="cd12107">
    <property type="entry name" value="Hemerythrin"/>
    <property type="match status" value="1"/>
</dbReference>
<proteinExistence type="inferred from homology"/>
<dbReference type="PANTHER" id="PTHR37164">
    <property type="entry name" value="BACTERIOHEMERYTHRIN"/>
    <property type="match status" value="1"/>
</dbReference>
<gene>
    <name evidence="5" type="ORF">FYJ84_10575</name>
</gene>
<protein>
    <submittedName>
        <fullName evidence="5">Bacteriohemerythrin</fullName>
    </submittedName>
</protein>
<evidence type="ECO:0000259" key="4">
    <source>
        <dbReference type="Pfam" id="PF01814"/>
    </source>
</evidence>
<dbReference type="EMBL" id="VUNR01000023">
    <property type="protein sequence ID" value="MSU09430.1"/>
    <property type="molecule type" value="Genomic_DNA"/>
</dbReference>
<accession>A0A6I2UIP4</accession>
<reference evidence="5 6" key="1">
    <citation type="submission" date="2019-08" db="EMBL/GenBank/DDBJ databases">
        <title>In-depth cultivation of the pig gut microbiome towards novel bacterial diversity and tailored functional studies.</title>
        <authorList>
            <person name="Wylensek D."/>
            <person name="Hitch T.C.A."/>
            <person name="Clavel T."/>
        </authorList>
    </citation>
    <scope>NUCLEOTIDE SEQUENCE [LARGE SCALE GENOMIC DNA]</scope>
    <source>
        <strain evidence="5 6">WCA-693-APC-5D-A</strain>
    </source>
</reference>
<evidence type="ECO:0000256" key="2">
    <source>
        <dbReference type="ARBA" id="ARBA00022723"/>
    </source>
</evidence>
<dbReference type="InterPro" id="IPR035938">
    <property type="entry name" value="Hemerythrin-like_sf"/>
</dbReference>
<dbReference type="SUPFAM" id="SSF47188">
    <property type="entry name" value="Hemerythrin-like"/>
    <property type="match status" value="1"/>
</dbReference>
<dbReference type="GO" id="GO:0046872">
    <property type="term" value="F:metal ion binding"/>
    <property type="evidence" value="ECO:0007669"/>
    <property type="project" value="UniProtKB-KW"/>
</dbReference>
<keyword evidence="3" id="KW-0408">Iron</keyword>
<feature type="domain" description="Hemerythrin-like" evidence="4">
    <location>
        <begin position="11"/>
        <end position="130"/>
    </location>
</feature>
<dbReference type="PANTHER" id="PTHR37164:SF1">
    <property type="entry name" value="BACTERIOHEMERYTHRIN"/>
    <property type="match status" value="1"/>
</dbReference>
<dbReference type="AlphaFoldDB" id="A0A6I2UIP4"/>
<sequence length="133" mass="15954">MKYEFTKDYHTGIDFIDEEHAKLFEIANRAYDLLTNQFVTDKYDAIVAVLEELRDYTKYHFNHEEEYMKSINYPKRFSQLHQHTQFINKLESYNLKEIDVNQQEGLLEILDFLALWLQSHIKGMDKKIGEAAK</sequence>
<dbReference type="InterPro" id="IPR050669">
    <property type="entry name" value="Hemerythrin"/>
</dbReference>
<dbReference type="Gene3D" id="1.20.120.50">
    <property type="entry name" value="Hemerythrin-like"/>
    <property type="match status" value="1"/>
</dbReference>
<dbReference type="RefSeq" id="WP_154407600.1">
    <property type="nucleotide sequence ID" value="NZ_JAQXJM010000025.1"/>
</dbReference>
<evidence type="ECO:0000313" key="5">
    <source>
        <dbReference type="EMBL" id="MSU09430.1"/>
    </source>
</evidence>
<keyword evidence="2" id="KW-0479">Metal-binding</keyword>
<comment type="caution">
    <text evidence="5">The sequence shown here is derived from an EMBL/GenBank/DDBJ whole genome shotgun (WGS) entry which is preliminary data.</text>
</comment>
<evidence type="ECO:0000313" key="6">
    <source>
        <dbReference type="Proteomes" id="UP000433181"/>
    </source>
</evidence>
<dbReference type="NCBIfam" id="NF033749">
    <property type="entry name" value="bact_hemeryth"/>
    <property type="match status" value="1"/>
</dbReference>
<dbReference type="Pfam" id="PF01814">
    <property type="entry name" value="Hemerythrin"/>
    <property type="match status" value="1"/>
</dbReference>
<name>A0A6I2UIP4_9FIRM</name>
<dbReference type="Proteomes" id="UP000433181">
    <property type="component" value="Unassembled WGS sequence"/>
</dbReference>